<organism evidence="2 3">
    <name type="scientific">Paraburkholderia caffeinitolerans</name>
    <dbReference type="NCBI Taxonomy" id="1723730"/>
    <lineage>
        <taxon>Bacteria</taxon>
        <taxon>Pseudomonadati</taxon>
        <taxon>Pseudomonadota</taxon>
        <taxon>Betaproteobacteria</taxon>
        <taxon>Burkholderiales</taxon>
        <taxon>Burkholderiaceae</taxon>
        <taxon>Paraburkholderia</taxon>
    </lineage>
</organism>
<evidence type="ECO:0000313" key="3">
    <source>
        <dbReference type="Proteomes" id="UP000494119"/>
    </source>
</evidence>
<name>A0A6J5FMT5_9BURK</name>
<sequence length="43" mass="4995">MRSSMSRSINYQDNELTESLPGSLEQARITVNALRRVAKQWTR</sequence>
<reference evidence="2 3" key="1">
    <citation type="submission" date="2020-04" db="EMBL/GenBank/DDBJ databases">
        <authorList>
            <person name="De Canck E."/>
        </authorList>
    </citation>
    <scope>NUCLEOTIDE SEQUENCE [LARGE SCALE GENOMIC DNA]</scope>
    <source>
        <strain evidence="2 3">LMG 28688</strain>
    </source>
</reference>
<evidence type="ECO:0000313" key="2">
    <source>
        <dbReference type="EMBL" id="CAB3783502.1"/>
    </source>
</evidence>
<feature type="compositionally biased region" description="Polar residues" evidence="1">
    <location>
        <begin position="1"/>
        <end position="14"/>
    </location>
</feature>
<proteinExistence type="predicted"/>
<gene>
    <name evidence="2" type="ORF">LMG28688_01660</name>
</gene>
<dbReference type="EMBL" id="CADIKL010000006">
    <property type="protein sequence ID" value="CAB3783502.1"/>
    <property type="molecule type" value="Genomic_DNA"/>
</dbReference>
<dbReference type="Proteomes" id="UP000494119">
    <property type="component" value="Unassembled WGS sequence"/>
</dbReference>
<keyword evidence="3" id="KW-1185">Reference proteome</keyword>
<feature type="region of interest" description="Disordered" evidence="1">
    <location>
        <begin position="1"/>
        <end position="22"/>
    </location>
</feature>
<protein>
    <submittedName>
        <fullName evidence="2">Uncharacterized protein</fullName>
    </submittedName>
</protein>
<evidence type="ECO:0000256" key="1">
    <source>
        <dbReference type="SAM" id="MobiDB-lite"/>
    </source>
</evidence>
<accession>A0A6J5FMT5</accession>
<dbReference type="AlphaFoldDB" id="A0A6J5FMT5"/>